<dbReference type="GO" id="GO:0006364">
    <property type="term" value="P:rRNA processing"/>
    <property type="evidence" value="ECO:0007669"/>
    <property type="project" value="UniProtKB-KW"/>
</dbReference>
<name>A0A8C3FXE6_CHRPI</name>
<evidence type="ECO:0000256" key="2">
    <source>
        <dbReference type="ARBA" id="ARBA00010800"/>
    </source>
</evidence>
<keyword evidence="4" id="KW-0819">tRNA processing</keyword>
<evidence type="ECO:0000313" key="10">
    <source>
        <dbReference type="Proteomes" id="UP000694380"/>
    </source>
</evidence>
<evidence type="ECO:0000313" key="9">
    <source>
        <dbReference type="Ensembl" id="ENSCPBP00000015309.1"/>
    </source>
</evidence>
<organism evidence="9 10">
    <name type="scientific">Chrysemys picta bellii</name>
    <name type="common">Western painted turtle</name>
    <name type="synonym">Emys bellii</name>
    <dbReference type="NCBI Taxonomy" id="8478"/>
    <lineage>
        <taxon>Eukaryota</taxon>
        <taxon>Metazoa</taxon>
        <taxon>Chordata</taxon>
        <taxon>Craniata</taxon>
        <taxon>Vertebrata</taxon>
        <taxon>Euteleostomi</taxon>
        <taxon>Archelosauria</taxon>
        <taxon>Testudinata</taxon>
        <taxon>Testudines</taxon>
        <taxon>Cryptodira</taxon>
        <taxon>Durocryptodira</taxon>
        <taxon>Testudinoidea</taxon>
        <taxon>Emydidae</taxon>
        <taxon>Chrysemys</taxon>
    </lineage>
</organism>
<proteinExistence type="inferred from homology"/>
<evidence type="ECO:0000256" key="3">
    <source>
        <dbReference type="ARBA" id="ARBA00022552"/>
    </source>
</evidence>
<dbReference type="InterPro" id="IPR002759">
    <property type="entry name" value="Pop5/Rpp14/Rnp2-like"/>
</dbReference>
<dbReference type="InterPro" id="IPR038085">
    <property type="entry name" value="Rnp2-like_sf"/>
</dbReference>
<dbReference type="FunFam" id="3.30.70.3250:FF:000001">
    <property type="entry name" value="Ribonuclease P/MRP protein subunit POP5"/>
    <property type="match status" value="1"/>
</dbReference>
<accession>A0A8C3FXE6</accession>
<evidence type="ECO:0000256" key="6">
    <source>
        <dbReference type="ARBA" id="ARBA00044198"/>
    </source>
</evidence>
<keyword evidence="10" id="KW-1185">Reference proteome</keyword>
<keyword evidence="3" id="KW-0698">rRNA processing</keyword>
<reference evidence="9" key="1">
    <citation type="submission" date="2025-08" db="UniProtKB">
        <authorList>
            <consortium name="Ensembl"/>
        </authorList>
    </citation>
    <scope>IDENTIFICATION</scope>
</reference>
<protein>
    <recommendedName>
        <fullName evidence="6">Ribonuclease P/MRP protein subunit POP5</fullName>
    </recommendedName>
</protein>
<evidence type="ECO:0000256" key="1">
    <source>
        <dbReference type="ARBA" id="ARBA00004604"/>
    </source>
</evidence>
<reference evidence="9" key="2">
    <citation type="submission" date="2025-09" db="UniProtKB">
        <authorList>
            <consortium name="Ensembl"/>
        </authorList>
    </citation>
    <scope>IDENTIFICATION</scope>
</reference>
<dbReference type="Proteomes" id="UP000694380">
    <property type="component" value="Unplaced"/>
</dbReference>
<comment type="subcellular location">
    <subcellularLocation>
        <location evidence="1">Nucleus</location>
        <location evidence="1">Nucleolus</location>
    </subcellularLocation>
</comment>
<evidence type="ECO:0000256" key="4">
    <source>
        <dbReference type="ARBA" id="ARBA00022694"/>
    </source>
</evidence>
<dbReference type="GeneTree" id="ENSGT00390000012331"/>
<keyword evidence="5" id="KW-0539">Nucleus</keyword>
<dbReference type="GO" id="GO:0005730">
    <property type="term" value="C:nucleolus"/>
    <property type="evidence" value="ECO:0007669"/>
    <property type="project" value="UniProtKB-SubCell"/>
</dbReference>
<evidence type="ECO:0000256" key="8">
    <source>
        <dbReference type="ARBA" id="ARBA00056519"/>
    </source>
</evidence>
<evidence type="ECO:0000256" key="7">
    <source>
        <dbReference type="ARBA" id="ARBA00046486"/>
    </source>
</evidence>
<sequence length="217" mass="25375">MVRFKHRYLLCEIVSEDPRCRQCIDERAVSAAAKDAVARTHGDYGLACCSISFTVKYLNAYTGIVLLRCRKDFYRLLWSALPFVTYLENRNQRYSCFFNTLHVGGTIRTCQKFLVQYNRKQLLLLLHNCTSEGRGNRSNTNESSQFRGIYIRHCCFQRCLKWIPTLLPAWKKCFSKYWKVLDNHCSMSEKKASTGHCHLSSRICLSYGFQVTMNCLW</sequence>
<comment type="function">
    <text evidence="8">Component of ribonuclease P, a protein complex that generates mature tRNA molecules by cleaving their 5'-ends. Also a component of the MRP ribonuclease complex, which cleaves pre-rRNA sequences.</text>
</comment>
<dbReference type="AlphaFoldDB" id="A0A8C3FXE6"/>
<dbReference type="PANTHER" id="PTHR48414">
    <property type="entry name" value="POP5 HOMOLOG, RIBONUCLEASE P_MRP SUBUNIT"/>
    <property type="match status" value="1"/>
</dbReference>
<dbReference type="Pfam" id="PF01900">
    <property type="entry name" value="RNase_P_Rpp14"/>
    <property type="match status" value="1"/>
</dbReference>
<dbReference type="GO" id="GO:0030681">
    <property type="term" value="C:multimeric ribonuclease P complex"/>
    <property type="evidence" value="ECO:0007669"/>
    <property type="project" value="UniProtKB-ARBA"/>
</dbReference>
<dbReference type="Gene3D" id="3.30.70.3250">
    <property type="entry name" value="Ribonuclease P, Pop5 subunit"/>
    <property type="match status" value="1"/>
</dbReference>
<dbReference type="GO" id="GO:0001682">
    <property type="term" value="P:tRNA 5'-leader removal"/>
    <property type="evidence" value="ECO:0007669"/>
    <property type="project" value="InterPro"/>
</dbReference>
<evidence type="ECO:0000256" key="5">
    <source>
        <dbReference type="ARBA" id="ARBA00023242"/>
    </source>
</evidence>
<dbReference type="SUPFAM" id="SSF160350">
    <property type="entry name" value="Rnp2-like"/>
    <property type="match status" value="1"/>
</dbReference>
<dbReference type="Ensembl" id="ENSCPBT00000018136.1">
    <property type="protein sequence ID" value="ENSCPBP00000015309.1"/>
    <property type="gene ID" value="ENSCPBG00000011331.1"/>
</dbReference>
<comment type="similarity">
    <text evidence="2">Belongs to the eukaryotic/archaeal RNase P protein component 2 family.</text>
</comment>
<comment type="subunit">
    <text evidence="7">Component of nuclear RNase P and RNase MRP ribonucleoproteins. RNase P consists of a catalytic RNA moiety and 10 different protein chains; POP1, POP4, POP5, POP7, RPP14, RPP21, RPP25, RPP30, RPP38 and RPP40. Within the RNase P complex, POP1, POP7 and RPP25 form the 'finger' subcomplex, POP5, RPP14, RPP40 and homodimeric RPP30 form the 'palm' subcomplex, and RPP21, POP4 and RPP38 form the 'wrist' subcomplex. All subunits of the RNase P complex interact with the catalytic RNA. Several subunits of RNase P are also part of the RNase MRP complex. RNase MRP consists of a catalytic RNA moiety and about 8 protein subunits; POP1, POP7, RPP25, RPP30, RPP38, RPP40 and possibly also POP4 and POP5.</text>
</comment>
<gene>
    <name evidence="9" type="primary">POP5</name>
</gene>
<dbReference type="PANTHER" id="PTHR48414:SF1">
    <property type="entry name" value="POP5 HOMOLOG, RIBONUCLEASE P_MRP SUBUNIT"/>
    <property type="match status" value="1"/>
</dbReference>